<dbReference type="GO" id="GO:0007264">
    <property type="term" value="P:small GTPase-mediated signal transduction"/>
    <property type="evidence" value="ECO:0007669"/>
    <property type="project" value="InterPro"/>
</dbReference>
<feature type="region of interest" description="Disordered" evidence="3">
    <location>
        <begin position="170"/>
        <end position="199"/>
    </location>
</feature>
<protein>
    <submittedName>
        <fullName evidence="4">Uncharacterized protein</fullName>
    </submittedName>
</protein>
<dbReference type="NCBIfam" id="TIGR00231">
    <property type="entry name" value="small_GTP"/>
    <property type="match status" value="1"/>
</dbReference>
<dbReference type="Gene3D" id="3.40.50.300">
    <property type="entry name" value="P-loop containing nucleotide triphosphate hydrolases"/>
    <property type="match status" value="1"/>
</dbReference>
<name>A0A6B2LIM9_9EUKA</name>
<reference evidence="4" key="1">
    <citation type="journal article" date="2020" name="J. Eukaryot. Microbiol.">
        <title>De novo Sequencing, Assembly and Annotation of the Transcriptome for the Free-Living Testate Amoeba Arcella intermedia.</title>
        <authorList>
            <person name="Ribeiro G.M."/>
            <person name="Porfirio-Sousa A.L."/>
            <person name="Maurer-Alcala X.X."/>
            <person name="Katz L.A."/>
            <person name="Lahr D.J.G."/>
        </authorList>
    </citation>
    <scope>NUCLEOTIDE SEQUENCE</scope>
</reference>
<dbReference type="InterPro" id="IPR027417">
    <property type="entry name" value="P-loop_NTPase"/>
</dbReference>
<dbReference type="PANTHER" id="PTHR24072">
    <property type="entry name" value="RHO FAMILY GTPASE"/>
    <property type="match status" value="1"/>
</dbReference>
<dbReference type="InterPro" id="IPR005225">
    <property type="entry name" value="Small_GTP-bd"/>
</dbReference>
<dbReference type="EMBL" id="GIBP01008020">
    <property type="protein sequence ID" value="NDV36989.1"/>
    <property type="molecule type" value="Transcribed_RNA"/>
</dbReference>
<keyword evidence="1" id="KW-0547">Nucleotide-binding</keyword>
<evidence type="ECO:0000256" key="2">
    <source>
        <dbReference type="ARBA" id="ARBA00023134"/>
    </source>
</evidence>
<dbReference type="InterPro" id="IPR001806">
    <property type="entry name" value="Small_GTPase"/>
</dbReference>
<keyword evidence="2" id="KW-0342">GTP-binding</keyword>
<evidence type="ECO:0000313" key="4">
    <source>
        <dbReference type="EMBL" id="NDV36989.1"/>
    </source>
</evidence>
<dbReference type="SMART" id="SM00173">
    <property type="entry name" value="RAS"/>
    <property type="match status" value="1"/>
</dbReference>
<dbReference type="GO" id="GO:0003924">
    <property type="term" value="F:GTPase activity"/>
    <property type="evidence" value="ECO:0007669"/>
    <property type="project" value="InterPro"/>
</dbReference>
<evidence type="ECO:0000256" key="3">
    <source>
        <dbReference type="SAM" id="MobiDB-lite"/>
    </source>
</evidence>
<dbReference type="AlphaFoldDB" id="A0A6B2LIM9"/>
<proteinExistence type="predicted"/>
<dbReference type="PROSITE" id="PS51420">
    <property type="entry name" value="RHO"/>
    <property type="match status" value="1"/>
</dbReference>
<dbReference type="InterPro" id="IPR003578">
    <property type="entry name" value="Small_GTPase_Rho"/>
</dbReference>
<sequence>MKISVVGDAGVGKTSFIMALTKLKDGEGDTKSPRSDPVPYKLKGTLTLHHGDRDLVFHDTSAHKDHIRLRQSTYKYASVILCLFSVDSPPSFSSTRNNWEAEIKHCSKGAPWLLVGNKTDLRATQDDCISTSSGQQQAKELNVSYMECSAWTGEGVQEIIEKLTTYDLVEDKGQEEEEDEGDTPLFTPRKRSNSKCVVL</sequence>
<dbReference type="Pfam" id="PF00071">
    <property type="entry name" value="Ras"/>
    <property type="match status" value="1"/>
</dbReference>
<evidence type="ECO:0000256" key="1">
    <source>
        <dbReference type="ARBA" id="ARBA00022741"/>
    </source>
</evidence>
<dbReference type="SUPFAM" id="SSF52540">
    <property type="entry name" value="P-loop containing nucleoside triphosphate hydrolases"/>
    <property type="match status" value="1"/>
</dbReference>
<dbReference type="GO" id="GO:0005525">
    <property type="term" value="F:GTP binding"/>
    <property type="evidence" value="ECO:0007669"/>
    <property type="project" value="UniProtKB-KW"/>
</dbReference>
<dbReference type="SMART" id="SM00174">
    <property type="entry name" value="RHO"/>
    <property type="match status" value="1"/>
</dbReference>
<dbReference type="PROSITE" id="PS51421">
    <property type="entry name" value="RAS"/>
    <property type="match status" value="1"/>
</dbReference>
<dbReference type="PROSITE" id="PS51419">
    <property type="entry name" value="RAB"/>
    <property type="match status" value="1"/>
</dbReference>
<dbReference type="PRINTS" id="PR00449">
    <property type="entry name" value="RASTRNSFRMNG"/>
</dbReference>
<organism evidence="4">
    <name type="scientific">Arcella intermedia</name>
    <dbReference type="NCBI Taxonomy" id="1963864"/>
    <lineage>
        <taxon>Eukaryota</taxon>
        <taxon>Amoebozoa</taxon>
        <taxon>Tubulinea</taxon>
        <taxon>Elardia</taxon>
        <taxon>Arcellinida</taxon>
        <taxon>Sphaerothecina</taxon>
        <taxon>Arcellidae</taxon>
        <taxon>Arcella</taxon>
    </lineage>
</organism>
<feature type="compositionally biased region" description="Acidic residues" evidence="3">
    <location>
        <begin position="173"/>
        <end position="182"/>
    </location>
</feature>
<dbReference type="SMART" id="SM00175">
    <property type="entry name" value="RAB"/>
    <property type="match status" value="1"/>
</dbReference>
<accession>A0A6B2LIM9</accession>